<name>A0AAE9VQW8_9GAMM</name>
<evidence type="ECO:0000313" key="1">
    <source>
        <dbReference type="EMBL" id="WBE25803.1"/>
    </source>
</evidence>
<dbReference type="SUPFAM" id="SSF116922">
    <property type="entry name" value="YugE-like"/>
    <property type="match status" value="1"/>
</dbReference>
<dbReference type="InterPro" id="IPR023162">
    <property type="entry name" value="Apc36109-like_dom_sf"/>
</dbReference>
<evidence type="ECO:0000313" key="2">
    <source>
        <dbReference type="Proteomes" id="UP001212189"/>
    </source>
</evidence>
<dbReference type="RefSeq" id="WP_269818745.1">
    <property type="nucleotide sequence ID" value="NZ_CP114976.1"/>
</dbReference>
<dbReference type="AlphaFoldDB" id="A0AAE9VQW8"/>
<protein>
    <submittedName>
        <fullName evidence="1">Uncharacterized protein</fullName>
    </submittedName>
</protein>
<accession>A0AAE9VQW8</accession>
<sequence>MNKILHNRIDEILFYKWDPIGVSDSNWPRDEYKLYVNKVLDLAVNNTTAQPLAEYLTYLSTEIIQSTVSNERTCKVAELIFSIAHDRAYYPDHAVITVD</sequence>
<dbReference type="Gene3D" id="1.10.340.20">
    <property type="entry name" value="Apc36109-like domain"/>
    <property type="match status" value="1"/>
</dbReference>
<keyword evidence="2" id="KW-1185">Reference proteome</keyword>
<reference evidence="1 2" key="1">
    <citation type="submission" date="2022-12" db="EMBL/GenBank/DDBJ databases">
        <title>Coexistence and Characterization of a Novel Tigecycline Resistance gene tet(X) variant and blaNDM-1 in a Pseudomonas caeni Isolate of Chicken Origin.</title>
        <authorList>
            <person name="Lu X."/>
            <person name="Zhang L."/>
            <person name="Li R."/>
            <person name="Wang Z."/>
        </authorList>
    </citation>
    <scope>NUCLEOTIDE SEQUENCE [LARGE SCALE GENOMIC DNA]</scope>
    <source>
        <strain evidence="1 2">CE14</strain>
    </source>
</reference>
<dbReference type="EMBL" id="CP114976">
    <property type="protein sequence ID" value="WBE25803.1"/>
    <property type="molecule type" value="Genomic_DNA"/>
</dbReference>
<proteinExistence type="predicted"/>
<dbReference type="Proteomes" id="UP001212189">
    <property type="component" value="Chromosome"/>
</dbReference>
<organism evidence="1 2">
    <name type="scientific">Denitrificimonas caeni</name>
    <dbReference type="NCBI Taxonomy" id="521720"/>
    <lineage>
        <taxon>Bacteria</taxon>
        <taxon>Pseudomonadati</taxon>
        <taxon>Pseudomonadota</taxon>
        <taxon>Gammaproteobacteria</taxon>
        <taxon>Pseudomonadales</taxon>
        <taxon>Pseudomonadaceae</taxon>
        <taxon>Denitrificimonas</taxon>
    </lineage>
</organism>
<gene>
    <name evidence="1" type="ORF">O6P33_02875</name>
</gene>
<dbReference type="KEGG" id="dce:O6P33_02875"/>